<sequence>MIFLGSFEERKGLQDLLRAWPAVAAQAGTELVIVGKGSRAQEAFVRTWAEHRRGVTVRFDPPRSDIRAELEAASVLVLASRRTATWREQIGLPILEGLSYGCTIVSSDETGIAQWLSAHGHRVVGSRYSPSELALAIVSAVTNPLPPMDVLESLPKADQRTAADSWLLRS</sequence>
<keyword evidence="4" id="KW-1185">Reference proteome</keyword>
<dbReference type="PANTHER" id="PTHR12526:SF510">
    <property type="entry name" value="D-INOSITOL 3-PHOSPHATE GLYCOSYLTRANSFERASE"/>
    <property type="match status" value="1"/>
</dbReference>
<evidence type="ECO:0000313" key="4">
    <source>
        <dbReference type="Proteomes" id="UP000636793"/>
    </source>
</evidence>
<dbReference type="GO" id="GO:0016757">
    <property type="term" value="F:glycosyltransferase activity"/>
    <property type="evidence" value="ECO:0007669"/>
    <property type="project" value="UniProtKB-KW"/>
</dbReference>
<keyword evidence="2" id="KW-0808">Transferase</keyword>
<reference evidence="3" key="1">
    <citation type="journal article" date="2014" name="Int. J. Syst. Evol. Microbiol.">
        <title>Complete genome sequence of Corynebacterium casei LMG S-19264T (=DSM 44701T), isolated from a smear-ripened cheese.</title>
        <authorList>
            <consortium name="US DOE Joint Genome Institute (JGI-PGF)"/>
            <person name="Walter F."/>
            <person name="Albersmeier A."/>
            <person name="Kalinowski J."/>
            <person name="Ruckert C."/>
        </authorList>
    </citation>
    <scope>NUCLEOTIDE SEQUENCE</scope>
    <source>
        <strain evidence="3">CGMCC 1.15085</strain>
    </source>
</reference>
<keyword evidence="1" id="KW-0328">Glycosyltransferase</keyword>
<gene>
    <name evidence="3" type="ORF">GCM10011492_00960</name>
</gene>
<accession>A0A916SSX1</accession>
<name>A0A916SSX1_9MICO</name>
<dbReference type="SUPFAM" id="SSF53756">
    <property type="entry name" value="UDP-Glycosyltransferase/glycogen phosphorylase"/>
    <property type="match status" value="1"/>
</dbReference>
<evidence type="ECO:0000313" key="3">
    <source>
        <dbReference type="EMBL" id="GGB15107.1"/>
    </source>
</evidence>
<dbReference type="EMBL" id="BMHI01000001">
    <property type="protein sequence ID" value="GGB15107.1"/>
    <property type="molecule type" value="Genomic_DNA"/>
</dbReference>
<proteinExistence type="predicted"/>
<dbReference type="Proteomes" id="UP000636793">
    <property type="component" value="Unassembled WGS sequence"/>
</dbReference>
<evidence type="ECO:0008006" key="5">
    <source>
        <dbReference type="Google" id="ProtNLM"/>
    </source>
</evidence>
<dbReference type="Gene3D" id="3.40.50.2000">
    <property type="entry name" value="Glycogen Phosphorylase B"/>
    <property type="match status" value="1"/>
</dbReference>
<dbReference type="PANTHER" id="PTHR12526">
    <property type="entry name" value="GLYCOSYLTRANSFERASE"/>
    <property type="match status" value="1"/>
</dbReference>
<protein>
    <recommendedName>
        <fullName evidence="5">Glycosyltransferase</fullName>
    </recommendedName>
</protein>
<reference evidence="3" key="2">
    <citation type="submission" date="2020-09" db="EMBL/GenBank/DDBJ databases">
        <authorList>
            <person name="Sun Q."/>
            <person name="Zhou Y."/>
        </authorList>
    </citation>
    <scope>NUCLEOTIDE SEQUENCE</scope>
    <source>
        <strain evidence="3">CGMCC 1.15085</strain>
    </source>
</reference>
<dbReference type="Pfam" id="PF13692">
    <property type="entry name" value="Glyco_trans_1_4"/>
    <property type="match status" value="1"/>
</dbReference>
<comment type="caution">
    <text evidence="3">The sequence shown here is derived from an EMBL/GenBank/DDBJ whole genome shotgun (WGS) entry which is preliminary data.</text>
</comment>
<dbReference type="AlphaFoldDB" id="A0A916SSX1"/>
<organism evidence="3 4">
    <name type="scientific">Flexivirga endophytica</name>
    <dbReference type="NCBI Taxonomy" id="1849103"/>
    <lineage>
        <taxon>Bacteria</taxon>
        <taxon>Bacillati</taxon>
        <taxon>Actinomycetota</taxon>
        <taxon>Actinomycetes</taxon>
        <taxon>Micrococcales</taxon>
        <taxon>Dermacoccaceae</taxon>
        <taxon>Flexivirga</taxon>
    </lineage>
</organism>
<evidence type="ECO:0000256" key="1">
    <source>
        <dbReference type="ARBA" id="ARBA00022676"/>
    </source>
</evidence>
<evidence type="ECO:0000256" key="2">
    <source>
        <dbReference type="ARBA" id="ARBA00022679"/>
    </source>
</evidence>